<dbReference type="InterPro" id="IPR044730">
    <property type="entry name" value="RNase_H-like_dom_plant"/>
</dbReference>
<dbReference type="PANTHER" id="PTHR47074:SF48">
    <property type="entry name" value="POLYNUCLEOTIDYL TRANSFERASE, RIBONUCLEASE H-LIKE SUPERFAMILY PROTEIN"/>
    <property type="match status" value="1"/>
</dbReference>
<dbReference type="Proteomes" id="UP000583929">
    <property type="component" value="Unassembled WGS sequence"/>
</dbReference>
<keyword evidence="1" id="KW-0812">Transmembrane</keyword>
<evidence type="ECO:0000313" key="4">
    <source>
        <dbReference type="Proteomes" id="UP000583929"/>
    </source>
</evidence>
<accession>A0A7J6I857</accession>
<name>A0A7J6I857_CANSA</name>
<dbReference type="InterPro" id="IPR012337">
    <property type="entry name" value="RNaseH-like_sf"/>
</dbReference>
<feature type="transmembrane region" description="Helical" evidence="1">
    <location>
        <begin position="21"/>
        <end position="42"/>
    </location>
</feature>
<keyword evidence="1" id="KW-1133">Transmembrane helix</keyword>
<protein>
    <recommendedName>
        <fullName evidence="2">RNase H type-1 domain-containing protein</fullName>
    </recommendedName>
</protein>
<dbReference type="CDD" id="cd06222">
    <property type="entry name" value="RNase_H_like"/>
    <property type="match status" value="1"/>
</dbReference>
<keyword evidence="1" id="KW-0472">Membrane</keyword>
<dbReference type="Pfam" id="PF13456">
    <property type="entry name" value="RVT_3"/>
    <property type="match status" value="1"/>
</dbReference>
<dbReference type="InterPro" id="IPR002156">
    <property type="entry name" value="RNaseH_domain"/>
</dbReference>
<dbReference type="EMBL" id="JAATIQ010000006">
    <property type="protein sequence ID" value="KAF4402850.1"/>
    <property type="molecule type" value="Genomic_DNA"/>
</dbReference>
<comment type="caution">
    <text evidence="3">The sequence shown here is derived from an EMBL/GenBank/DDBJ whole genome shotgun (WGS) entry which is preliminary data.</text>
</comment>
<feature type="domain" description="RNase H type-1" evidence="2">
    <location>
        <begin position="258"/>
        <end position="379"/>
    </location>
</feature>
<dbReference type="Gene3D" id="3.30.420.10">
    <property type="entry name" value="Ribonuclease H-like superfamily/Ribonuclease H"/>
    <property type="match status" value="1"/>
</dbReference>
<evidence type="ECO:0000256" key="1">
    <source>
        <dbReference type="SAM" id="Phobius"/>
    </source>
</evidence>
<dbReference type="InterPro" id="IPR036397">
    <property type="entry name" value="RNaseH_sf"/>
</dbReference>
<dbReference type="GO" id="GO:0004523">
    <property type="term" value="F:RNA-DNA hybrid ribonuclease activity"/>
    <property type="evidence" value="ECO:0007669"/>
    <property type="project" value="InterPro"/>
</dbReference>
<evidence type="ECO:0000259" key="2">
    <source>
        <dbReference type="Pfam" id="PF13456"/>
    </source>
</evidence>
<reference evidence="3 4" key="1">
    <citation type="journal article" date="2020" name="bioRxiv">
        <title>Sequence and annotation of 42 cannabis genomes reveals extensive copy number variation in cannabinoid synthesis and pathogen resistance genes.</title>
        <authorList>
            <person name="Mckernan K.J."/>
            <person name="Helbert Y."/>
            <person name="Kane L.T."/>
            <person name="Ebling H."/>
            <person name="Zhang L."/>
            <person name="Liu B."/>
            <person name="Eaton Z."/>
            <person name="Mclaughlin S."/>
            <person name="Kingan S."/>
            <person name="Baybayan P."/>
            <person name="Concepcion G."/>
            <person name="Jordan M."/>
            <person name="Riva A."/>
            <person name="Barbazuk W."/>
            <person name="Harkins T."/>
        </authorList>
    </citation>
    <scope>NUCLEOTIDE SEQUENCE [LARGE SCALE GENOMIC DNA]</scope>
    <source>
        <strain evidence="4">cv. Jamaican Lion 4</strain>
        <tissue evidence="3">Leaf</tissue>
    </source>
</reference>
<sequence>MAQTPVPSSRRPFSSRYSLLWFLYLIAYFYVSSLRLSISLILSSSTPIFFLSSPTMASSSSNPNPITALDDEDSLVHDFDHISIHSPTDANSTDAQDLQQAVDQFLHVDSPQSSPNAHVSVQFPQPVISTSPLPVSQSNFSPVMPSISISIPAPIMADSVSTHTTKGKGKALAMSTPTHPSLSKARKGIVINEPCPPPLTATSPVIRPTFTRLKAQEYIAAQCNYQGDQLASEAVPISRTAQQQHPPLLQPDTLSLFVDAALDQNHGLTGTGFIFKLGFQTVLASHCRHLPGAVSPIFVEGQALLESLRWCLDSQLSPKVVFSDCLNLVSKVNSAWQDNSALSGHVSRIRLLFSNFPYASLQYIPRQFNMEAHGLAKEALRQREVS</sequence>
<evidence type="ECO:0000313" key="3">
    <source>
        <dbReference type="EMBL" id="KAF4402850.1"/>
    </source>
</evidence>
<dbReference type="GO" id="GO:0003676">
    <property type="term" value="F:nucleic acid binding"/>
    <property type="evidence" value="ECO:0007669"/>
    <property type="project" value="InterPro"/>
</dbReference>
<dbReference type="PANTHER" id="PTHR47074">
    <property type="entry name" value="BNAC02G40300D PROTEIN"/>
    <property type="match status" value="1"/>
</dbReference>
<keyword evidence="4" id="KW-1185">Reference proteome</keyword>
<dbReference type="AlphaFoldDB" id="A0A7J6I857"/>
<organism evidence="3 4">
    <name type="scientific">Cannabis sativa</name>
    <name type="common">Hemp</name>
    <name type="synonym">Marijuana</name>
    <dbReference type="NCBI Taxonomy" id="3483"/>
    <lineage>
        <taxon>Eukaryota</taxon>
        <taxon>Viridiplantae</taxon>
        <taxon>Streptophyta</taxon>
        <taxon>Embryophyta</taxon>
        <taxon>Tracheophyta</taxon>
        <taxon>Spermatophyta</taxon>
        <taxon>Magnoliopsida</taxon>
        <taxon>eudicotyledons</taxon>
        <taxon>Gunneridae</taxon>
        <taxon>Pentapetalae</taxon>
        <taxon>rosids</taxon>
        <taxon>fabids</taxon>
        <taxon>Rosales</taxon>
        <taxon>Cannabaceae</taxon>
        <taxon>Cannabis</taxon>
    </lineage>
</organism>
<dbReference type="SUPFAM" id="SSF53098">
    <property type="entry name" value="Ribonuclease H-like"/>
    <property type="match status" value="1"/>
</dbReference>
<dbReference type="InterPro" id="IPR052929">
    <property type="entry name" value="RNase_H-like_EbsB-rel"/>
</dbReference>
<proteinExistence type="predicted"/>
<gene>
    <name evidence="3" type="ORF">G4B88_010302</name>
</gene>